<evidence type="ECO:0000256" key="2">
    <source>
        <dbReference type="ARBA" id="ARBA00022692"/>
    </source>
</evidence>
<keyword evidence="4 5" id="KW-0472">Membrane</keyword>
<organism evidence="7 8">
    <name type="scientific">Solitalea longa</name>
    <dbReference type="NCBI Taxonomy" id="2079460"/>
    <lineage>
        <taxon>Bacteria</taxon>
        <taxon>Pseudomonadati</taxon>
        <taxon>Bacteroidota</taxon>
        <taxon>Sphingobacteriia</taxon>
        <taxon>Sphingobacteriales</taxon>
        <taxon>Sphingobacteriaceae</taxon>
        <taxon>Solitalea</taxon>
    </lineage>
</organism>
<dbReference type="Pfam" id="PF06271">
    <property type="entry name" value="RDD"/>
    <property type="match status" value="1"/>
</dbReference>
<evidence type="ECO:0000313" key="7">
    <source>
        <dbReference type="EMBL" id="POY37003.1"/>
    </source>
</evidence>
<dbReference type="Proteomes" id="UP000236893">
    <property type="component" value="Unassembled WGS sequence"/>
</dbReference>
<name>A0A2S5A4G7_9SPHI</name>
<comment type="caution">
    <text evidence="7">The sequence shown here is derived from an EMBL/GenBank/DDBJ whole genome shotgun (WGS) entry which is preliminary data.</text>
</comment>
<comment type="subcellular location">
    <subcellularLocation>
        <location evidence="1">Membrane</location>
        <topology evidence="1">Multi-pass membrane protein</topology>
    </subcellularLocation>
</comment>
<evidence type="ECO:0000256" key="3">
    <source>
        <dbReference type="ARBA" id="ARBA00022989"/>
    </source>
</evidence>
<protein>
    <recommendedName>
        <fullName evidence="6">RDD domain-containing protein</fullName>
    </recommendedName>
</protein>
<dbReference type="EMBL" id="PQVF01000005">
    <property type="protein sequence ID" value="POY37003.1"/>
    <property type="molecule type" value="Genomic_DNA"/>
</dbReference>
<reference evidence="7 8" key="1">
    <citation type="submission" date="2018-01" db="EMBL/GenBank/DDBJ databases">
        <authorList>
            <person name="Gaut B.S."/>
            <person name="Morton B.R."/>
            <person name="Clegg M.T."/>
            <person name="Duvall M.R."/>
        </authorList>
    </citation>
    <scope>NUCLEOTIDE SEQUENCE [LARGE SCALE GENOMIC DNA]</scope>
    <source>
        <strain evidence="7 8">HR-AV</strain>
    </source>
</reference>
<evidence type="ECO:0000259" key="6">
    <source>
        <dbReference type="Pfam" id="PF06271"/>
    </source>
</evidence>
<sequence>MIQLPSNNEIDNVFYKADYLKRIVAGLIDGALIIAFILLILISEILPNEGFPPSFILLFPIIPFLFLALYRLISLFLFNGTLGMKICKLILLNKDLLPLSKQEIINAAFFLLINDVRYYDK</sequence>
<gene>
    <name evidence="7" type="ORF">C3K47_08055</name>
</gene>
<evidence type="ECO:0000313" key="8">
    <source>
        <dbReference type="Proteomes" id="UP000236893"/>
    </source>
</evidence>
<keyword evidence="8" id="KW-1185">Reference proteome</keyword>
<feature type="transmembrane region" description="Helical" evidence="5">
    <location>
        <begin position="55"/>
        <end position="78"/>
    </location>
</feature>
<evidence type="ECO:0000256" key="1">
    <source>
        <dbReference type="ARBA" id="ARBA00004141"/>
    </source>
</evidence>
<accession>A0A2S5A4G7</accession>
<keyword evidence="3 5" id="KW-1133">Transmembrane helix</keyword>
<dbReference type="RefSeq" id="WP_103788613.1">
    <property type="nucleotide sequence ID" value="NZ_PQVF01000005.1"/>
</dbReference>
<dbReference type="InterPro" id="IPR010432">
    <property type="entry name" value="RDD"/>
</dbReference>
<evidence type="ECO:0000256" key="5">
    <source>
        <dbReference type="SAM" id="Phobius"/>
    </source>
</evidence>
<dbReference type="GO" id="GO:0016020">
    <property type="term" value="C:membrane"/>
    <property type="evidence" value="ECO:0007669"/>
    <property type="project" value="UniProtKB-SubCell"/>
</dbReference>
<evidence type="ECO:0000256" key="4">
    <source>
        <dbReference type="ARBA" id="ARBA00023136"/>
    </source>
</evidence>
<feature type="domain" description="RDD" evidence="6">
    <location>
        <begin position="17"/>
        <end position="104"/>
    </location>
</feature>
<dbReference type="AlphaFoldDB" id="A0A2S5A4G7"/>
<proteinExistence type="predicted"/>
<keyword evidence="2 5" id="KW-0812">Transmembrane</keyword>
<feature type="transmembrane region" description="Helical" evidence="5">
    <location>
        <begin position="23"/>
        <end position="43"/>
    </location>
</feature>